<dbReference type="Proteomes" id="UP000235220">
    <property type="component" value="Chromosome 14"/>
</dbReference>
<dbReference type="GeneID" id="108998930"/>
<dbReference type="InterPro" id="IPR036691">
    <property type="entry name" value="Endo/exonu/phosph_ase_sf"/>
</dbReference>
<evidence type="ECO:0000313" key="1">
    <source>
        <dbReference type="Proteomes" id="UP000235220"/>
    </source>
</evidence>
<dbReference type="SUPFAM" id="SSF56219">
    <property type="entry name" value="DNase I-like"/>
    <property type="match status" value="1"/>
</dbReference>
<gene>
    <name evidence="2" type="primary">LOC108998930</name>
</gene>
<accession>A0A2I4FHX7</accession>
<proteinExistence type="predicted"/>
<dbReference type="RefSeq" id="XP_018831248.1">
    <property type="nucleotide sequence ID" value="XM_018975703.1"/>
</dbReference>
<keyword evidence="1" id="KW-1185">Reference proteome</keyword>
<dbReference type="OrthoDB" id="1935929at2759"/>
<dbReference type="PANTHER" id="PTHR33710:SF79">
    <property type="entry name" value="OS06G0205337 PROTEIN"/>
    <property type="match status" value="1"/>
</dbReference>
<dbReference type="KEGG" id="jre:108998930"/>
<reference evidence="2" key="1">
    <citation type="submission" date="2025-08" db="UniProtKB">
        <authorList>
            <consortium name="RefSeq"/>
        </authorList>
    </citation>
    <scope>IDENTIFICATION</scope>
    <source>
        <tissue evidence="2">Leaves</tissue>
    </source>
</reference>
<evidence type="ECO:0000313" key="2">
    <source>
        <dbReference type="RefSeq" id="XP_018831248.1"/>
    </source>
</evidence>
<dbReference type="AlphaFoldDB" id="A0A2I4FHX7"/>
<dbReference type="Gramene" id="Jr14_16470_p1">
    <property type="protein sequence ID" value="cds.Jr14_16470_p1"/>
    <property type="gene ID" value="Jr14_16470"/>
</dbReference>
<protein>
    <submittedName>
        <fullName evidence="2">Uncharacterized protein LOC108998930</fullName>
    </submittedName>
</protein>
<dbReference type="PANTHER" id="PTHR33710">
    <property type="entry name" value="BNAC02G09200D PROTEIN"/>
    <property type="match status" value="1"/>
</dbReference>
<name>A0A2I4FHX7_JUGRE</name>
<organism evidence="1 2">
    <name type="scientific">Juglans regia</name>
    <name type="common">English walnut</name>
    <dbReference type="NCBI Taxonomy" id="51240"/>
    <lineage>
        <taxon>Eukaryota</taxon>
        <taxon>Viridiplantae</taxon>
        <taxon>Streptophyta</taxon>
        <taxon>Embryophyta</taxon>
        <taxon>Tracheophyta</taxon>
        <taxon>Spermatophyta</taxon>
        <taxon>Magnoliopsida</taxon>
        <taxon>eudicotyledons</taxon>
        <taxon>Gunneridae</taxon>
        <taxon>Pentapetalae</taxon>
        <taxon>rosids</taxon>
        <taxon>fabids</taxon>
        <taxon>Fagales</taxon>
        <taxon>Juglandaceae</taxon>
        <taxon>Juglans</taxon>
    </lineage>
</organism>
<sequence length="148" mass="17285">MGATERPYSMMEVFRSAMVDSKLNEVPFEGDYFTWSNRREGLHFTKEKLDRALGNLSWFSLFPDYYVSTLSAYCSNHCPILLTTGAGLTTGMRNQRPFRYEANWDSREECGDLIKKAWDNISHQRSQETSESLLRCKELLQQWSKSNF</sequence>
<dbReference type="Gene3D" id="3.60.10.10">
    <property type="entry name" value="Endonuclease/exonuclease/phosphatase"/>
    <property type="match status" value="1"/>
</dbReference>